<sequence>MISSILLWQNLHISVHSRICLYNYELINLILRVIIGEHIQVQRCTRGSVRPVGILTAHCMWQLVFHLES</sequence>
<accession>S4PSR9</accession>
<organism evidence="1">
    <name type="scientific">Pararge aegeria</name>
    <name type="common">speckled wood butterfly</name>
    <dbReference type="NCBI Taxonomy" id="116150"/>
    <lineage>
        <taxon>Eukaryota</taxon>
        <taxon>Metazoa</taxon>
        <taxon>Ecdysozoa</taxon>
        <taxon>Arthropoda</taxon>
        <taxon>Hexapoda</taxon>
        <taxon>Insecta</taxon>
        <taxon>Pterygota</taxon>
        <taxon>Neoptera</taxon>
        <taxon>Endopterygota</taxon>
        <taxon>Lepidoptera</taxon>
        <taxon>Glossata</taxon>
        <taxon>Ditrysia</taxon>
        <taxon>Papilionoidea</taxon>
        <taxon>Nymphalidae</taxon>
        <taxon>Satyrinae</taxon>
        <taxon>Satyrini</taxon>
        <taxon>Parargina</taxon>
        <taxon>Pararge</taxon>
    </lineage>
</organism>
<dbReference type="EMBL" id="GAIX01013308">
    <property type="protein sequence ID" value="JAA79252.1"/>
    <property type="molecule type" value="Transcribed_RNA"/>
</dbReference>
<name>S4PSR9_9NEOP</name>
<dbReference type="AlphaFoldDB" id="S4PSR9"/>
<proteinExistence type="predicted"/>
<reference evidence="1" key="1">
    <citation type="journal article" date="2013" name="BMC Genomics">
        <title>Unscrambling butterfly oogenesis.</title>
        <authorList>
            <person name="Carter J.M."/>
            <person name="Baker S.C."/>
            <person name="Pink R."/>
            <person name="Carter D.R."/>
            <person name="Collins A."/>
            <person name="Tomlin J."/>
            <person name="Gibbs M."/>
            <person name="Breuker C.J."/>
        </authorList>
    </citation>
    <scope>NUCLEOTIDE SEQUENCE</scope>
    <source>
        <tissue evidence="1">Ovary</tissue>
    </source>
</reference>
<protein>
    <submittedName>
        <fullName evidence="1">Uncharacterized protein</fullName>
    </submittedName>
</protein>
<reference evidence="1" key="2">
    <citation type="submission" date="2013-05" db="EMBL/GenBank/DDBJ databases">
        <authorList>
            <person name="Carter J.-M."/>
            <person name="Baker S.C."/>
            <person name="Pink R."/>
            <person name="Carter D.R.F."/>
            <person name="Collins A."/>
            <person name="Tomlin J."/>
            <person name="Gibbs M."/>
            <person name="Breuker C.J."/>
        </authorList>
    </citation>
    <scope>NUCLEOTIDE SEQUENCE</scope>
    <source>
        <tissue evidence="1">Ovary</tissue>
    </source>
</reference>
<evidence type="ECO:0000313" key="1">
    <source>
        <dbReference type="EMBL" id="JAA79252.1"/>
    </source>
</evidence>